<dbReference type="Gene3D" id="3.40.50.300">
    <property type="entry name" value="P-loop containing nucleotide triphosphate hydrolases"/>
    <property type="match status" value="1"/>
</dbReference>
<dbReference type="PROSITE" id="PS00678">
    <property type="entry name" value="WD_REPEATS_1"/>
    <property type="match status" value="1"/>
</dbReference>
<dbReference type="CDD" id="cd00200">
    <property type="entry name" value="WD40"/>
    <property type="match status" value="1"/>
</dbReference>
<feature type="repeat" description="WD" evidence="3">
    <location>
        <begin position="951"/>
        <end position="992"/>
    </location>
</feature>
<reference evidence="5" key="1">
    <citation type="submission" date="2023-03" db="EMBL/GenBank/DDBJ databases">
        <title>Massive genome expansion in bonnet fungi (Mycena s.s.) driven by repeated elements and novel gene families across ecological guilds.</title>
        <authorList>
            <consortium name="Lawrence Berkeley National Laboratory"/>
            <person name="Harder C.B."/>
            <person name="Miyauchi S."/>
            <person name="Viragh M."/>
            <person name="Kuo A."/>
            <person name="Thoen E."/>
            <person name="Andreopoulos B."/>
            <person name="Lu D."/>
            <person name="Skrede I."/>
            <person name="Drula E."/>
            <person name="Henrissat B."/>
            <person name="Morin E."/>
            <person name="Kohler A."/>
            <person name="Barry K."/>
            <person name="LaButti K."/>
            <person name="Morin E."/>
            <person name="Salamov A."/>
            <person name="Lipzen A."/>
            <person name="Mereny Z."/>
            <person name="Hegedus B."/>
            <person name="Baldrian P."/>
            <person name="Stursova M."/>
            <person name="Weitz H."/>
            <person name="Taylor A."/>
            <person name="Grigoriev I.V."/>
            <person name="Nagy L.G."/>
            <person name="Martin F."/>
            <person name="Kauserud H."/>
        </authorList>
    </citation>
    <scope>NUCLEOTIDE SEQUENCE</scope>
    <source>
        <strain evidence="5">9284</strain>
    </source>
</reference>
<evidence type="ECO:0000313" key="5">
    <source>
        <dbReference type="EMBL" id="KAJ7622247.1"/>
    </source>
</evidence>
<keyword evidence="6" id="KW-1185">Reference proteome</keyword>
<evidence type="ECO:0000313" key="6">
    <source>
        <dbReference type="Proteomes" id="UP001221142"/>
    </source>
</evidence>
<dbReference type="PROSITE" id="PS50294">
    <property type="entry name" value="WD_REPEATS_REGION"/>
    <property type="match status" value="2"/>
</dbReference>
<dbReference type="Gene3D" id="2.130.10.10">
    <property type="entry name" value="YVTN repeat-like/Quinoprotein amine dehydrogenase"/>
    <property type="match status" value="4"/>
</dbReference>
<dbReference type="PANTHER" id="PTHR19879">
    <property type="entry name" value="TRANSCRIPTION INITIATION FACTOR TFIID"/>
    <property type="match status" value="1"/>
</dbReference>
<evidence type="ECO:0000256" key="2">
    <source>
        <dbReference type="ARBA" id="ARBA00022737"/>
    </source>
</evidence>
<dbReference type="SUPFAM" id="SSF50998">
    <property type="entry name" value="Quinoprotein alcohol dehydrogenase-like"/>
    <property type="match status" value="1"/>
</dbReference>
<protein>
    <recommendedName>
        <fullName evidence="4">Nephrocystin 3-like N-terminal domain-containing protein</fullName>
    </recommendedName>
</protein>
<feature type="repeat" description="WD" evidence="3">
    <location>
        <begin position="869"/>
        <end position="910"/>
    </location>
</feature>
<dbReference type="SUPFAM" id="SSF82171">
    <property type="entry name" value="DPP6 N-terminal domain-like"/>
    <property type="match status" value="1"/>
</dbReference>
<dbReference type="InterPro" id="IPR011047">
    <property type="entry name" value="Quinoprotein_ADH-like_sf"/>
</dbReference>
<comment type="caution">
    <text evidence="5">The sequence shown here is derived from an EMBL/GenBank/DDBJ whole genome shotgun (WGS) entry which is preliminary data.</text>
</comment>
<dbReference type="PANTHER" id="PTHR19879:SF9">
    <property type="entry name" value="TRANSCRIPTION INITIATION FACTOR TFIID SUBUNIT 5"/>
    <property type="match status" value="1"/>
</dbReference>
<dbReference type="Pfam" id="PF00400">
    <property type="entry name" value="WD40"/>
    <property type="match status" value="5"/>
</dbReference>
<accession>A0AAD7BIH8</accession>
<evidence type="ECO:0000256" key="3">
    <source>
        <dbReference type="PROSITE-ProRule" id="PRU00221"/>
    </source>
</evidence>
<dbReference type="InterPro" id="IPR027417">
    <property type="entry name" value="P-loop_NTPase"/>
</dbReference>
<dbReference type="PROSITE" id="PS50082">
    <property type="entry name" value="WD_REPEATS_2"/>
    <property type="match status" value="3"/>
</dbReference>
<organism evidence="5 6">
    <name type="scientific">Roridomyces roridus</name>
    <dbReference type="NCBI Taxonomy" id="1738132"/>
    <lineage>
        <taxon>Eukaryota</taxon>
        <taxon>Fungi</taxon>
        <taxon>Dikarya</taxon>
        <taxon>Basidiomycota</taxon>
        <taxon>Agaricomycotina</taxon>
        <taxon>Agaricomycetes</taxon>
        <taxon>Agaricomycetidae</taxon>
        <taxon>Agaricales</taxon>
        <taxon>Marasmiineae</taxon>
        <taxon>Mycenaceae</taxon>
        <taxon>Roridomyces</taxon>
    </lineage>
</organism>
<keyword evidence="2" id="KW-0677">Repeat</keyword>
<feature type="repeat" description="WD" evidence="3">
    <location>
        <begin position="1435"/>
        <end position="1476"/>
    </location>
</feature>
<proteinExistence type="predicted"/>
<dbReference type="InterPro" id="IPR001680">
    <property type="entry name" value="WD40_rpt"/>
</dbReference>
<dbReference type="Pfam" id="PF24883">
    <property type="entry name" value="NPHP3_N"/>
    <property type="match status" value="1"/>
</dbReference>
<dbReference type="EMBL" id="JARKIF010000015">
    <property type="protein sequence ID" value="KAJ7622247.1"/>
    <property type="molecule type" value="Genomic_DNA"/>
</dbReference>
<evidence type="ECO:0000259" key="4">
    <source>
        <dbReference type="Pfam" id="PF24883"/>
    </source>
</evidence>
<dbReference type="SMART" id="SM00320">
    <property type="entry name" value="WD40"/>
    <property type="match status" value="10"/>
</dbReference>
<dbReference type="Proteomes" id="UP001221142">
    <property type="component" value="Unassembled WGS sequence"/>
</dbReference>
<name>A0AAD7BIH8_9AGAR</name>
<evidence type="ECO:0000256" key="1">
    <source>
        <dbReference type="ARBA" id="ARBA00022574"/>
    </source>
</evidence>
<dbReference type="InterPro" id="IPR056884">
    <property type="entry name" value="NPHP3-like_N"/>
</dbReference>
<keyword evidence="1 3" id="KW-0853">WD repeat</keyword>
<dbReference type="InterPro" id="IPR019775">
    <property type="entry name" value="WD40_repeat_CS"/>
</dbReference>
<dbReference type="InterPro" id="IPR015943">
    <property type="entry name" value="WD40/YVTN_repeat-like_dom_sf"/>
</dbReference>
<sequence>MTSAYTLLIHSIAGVPLQPSGPLGRLKASSTLYVSIHQEGVQVPRTPNKSDFGTPWDSLYILSAKSESSKISFRLMRDPFLPRPDICLGTNDTDIVSLLAMCPPDDESIYARLEIKPKSRDSQTSDKIILSVRLVRQVDASEKAIDVAKVSSKRLESSLGSIIDKLDNLLRLGDAISKINPYFSIAWKVLTVVYQVAKRQKEADEKLLKLVDTMVDVYSVIRDTDFLADKLKSLEETALAIAKQTVECAYFIQEYTGCGFGGRTIRTLRSGMDKKIDGLIETLVNLKKSFEGRMVVHSLFMSIKILQKVEKLDQSDTLKKLNPVDMNANARTTCLAGTRGDILDTIRHWASIPGANSNSLFWLSGVAGSGKSTISTTVAETFRALERLGAFLFFDRNNQVQSHPNGVIRTLAYWLTQMNPHIAAAISDAIERDPAIVNAPIRSQFQSLLLEPLQSAESHIEGPILVVLDALDECGDPVSRAGLLFVLATEVPRLPKNFRFLITSREGKDITDQLQHISTRMQLDVSSTSPDISRFITHEMELIRNREGDDLPPTWPGTQSIQSLVELSGGLFIWASTATTFITEYDPEARLQTLLAHHFIPGSKLDDARAVLGCVVLGKVPMTDETMDAILFPGHRSAARVLKHLRCVVQWSGSGTEARTIHLSFADYLANVGRSGGEPWAIDAQMEHTTLALGCLRVLNSGLKFNICDLEDSHLLNTEVADLADRIGRQISPQLQYSSCFWLQHLEKAPVSGTLLNELTNMLYHNFLYWLEVLSLLGQVSRASEALRTTAHYTKGHSEDLEAFIADAIKFEIAFAPIITQSTPHIYLSALAFTPHQSVIATHLADQFPRKVTYSGPLGANWPTLQKVLRGHSDPVQSISFSSDGVHIVSGCSGGELLVWDTRTGECVLELKMQERSRIRGVRFTPDGSRVVSATKAGITVWNAITGQSLLEVPFEAIYNMDVSADGTRIAVGTTTGIIQVWDARAGQPVATWRTHQGLNYLDGEECIHFSPTSSRLASASTEYTASIWDSETGLLVVGPLQHRTPVSWIQFSQDASKVVTSSTGTVHIWNANTGEQISIWHYWTSRLTFSPDGACLANTTSRGTIEIRDTETGQDITGALKGLTPNVTALCFSPDGARLASTGGGTIHIWNAQSAMLGTAMNHTSIHGGAPICLDLSSDGTRFAYGTEDRMLIIRETETDVPLAGIGPEKDGIIRSVHFSPNGDLVAAVIERPFDSTVCVYSVQTLAKVAILKLPSHVGILQFSEDAPQVTIVSRMGSIYRDLHTDTVPQPIMIDLEGRFRFQRTQLFSETANGPFSHSGALVACAHSNENPCITIWDFQTGGLITEIKSVTVGDLHLSPDGMRLAGVESQMGSSHCVSIWDTRTGRRISETPWHQSISAVQFSPNGLYLAVGTEQSEIFVLNTETMHVLPGVLHGHTESVCSLRWMPNGTHIASLSWDKTIRFWDIRASFESNSALQAHLGDYPIFGMSGPEDGWVLNTASERMFWVPPWLRQGLYFPRNTLVIRDRGTTKLDLSQFVHGPEWAKCIESES</sequence>
<feature type="domain" description="Nephrocystin 3-like N-terminal" evidence="4">
    <location>
        <begin position="345"/>
        <end position="505"/>
    </location>
</feature>
<dbReference type="SUPFAM" id="SSF52540">
    <property type="entry name" value="P-loop containing nucleoside triphosphate hydrolases"/>
    <property type="match status" value="1"/>
</dbReference>
<gene>
    <name evidence="5" type="ORF">FB45DRAFT_1061819</name>
</gene>